<feature type="compositionally biased region" description="Basic residues" evidence="1">
    <location>
        <begin position="1"/>
        <end position="14"/>
    </location>
</feature>
<organism evidence="2 3">
    <name type="scientific">Puccinia graminis f. sp. tritici</name>
    <dbReference type="NCBI Taxonomy" id="56615"/>
    <lineage>
        <taxon>Eukaryota</taxon>
        <taxon>Fungi</taxon>
        <taxon>Dikarya</taxon>
        <taxon>Basidiomycota</taxon>
        <taxon>Pucciniomycotina</taxon>
        <taxon>Pucciniomycetes</taxon>
        <taxon>Pucciniales</taxon>
        <taxon>Pucciniaceae</taxon>
        <taxon>Puccinia</taxon>
    </lineage>
</organism>
<sequence length="148" mass="15782">MVTCGKGRRNKFSRSTHPGSGARHSHTRVIGGAILEAVARSPSMSKVPPEARPRVGRREAKALHRAPESSPPNQPIERPAAPTKHATVGAPYVSSSGLDREYKNVHAAEGFVFPSGSARDSSVCRFDDLGSLPYSPGGRVVSAEMVRQ</sequence>
<feature type="region of interest" description="Disordered" evidence="1">
    <location>
        <begin position="40"/>
        <end position="97"/>
    </location>
</feature>
<evidence type="ECO:0000256" key="1">
    <source>
        <dbReference type="SAM" id="MobiDB-lite"/>
    </source>
</evidence>
<feature type="compositionally biased region" description="Basic and acidic residues" evidence="1">
    <location>
        <begin position="49"/>
        <end position="67"/>
    </location>
</feature>
<dbReference type="Proteomes" id="UP000324748">
    <property type="component" value="Unassembled WGS sequence"/>
</dbReference>
<name>A0A5B0NGF0_PUCGR</name>
<protein>
    <submittedName>
        <fullName evidence="2">Uncharacterized protein</fullName>
    </submittedName>
</protein>
<dbReference type="EMBL" id="VSWC01000105">
    <property type="protein sequence ID" value="KAA1087652.1"/>
    <property type="molecule type" value="Genomic_DNA"/>
</dbReference>
<reference evidence="2 3" key="1">
    <citation type="submission" date="2019-05" db="EMBL/GenBank/DDBJ databases">
        <title>Emergence of the Ug99 lineage of the wheat stem rust pathogen through somatic hybridization.</title>
        <authorList>
            <person name="Li F."/>
            <person name="Upadhyaya N.M."/>
            <person name="Sperschneider J."/>
            <person name="Matny O."/>
            <person name="Nguyen-Phuc H."/>
            <person name="Mago R."/>
            <person name="Raley C."/>
            <person name="Miller M.E."/>
            <person name="Silverstein K.A.T."/>
            <person name="Henningsen E."/>
            <person name="Hirsch C.D."/>
            <person name="Visser B."/>
            <person name="Pretorius Z.A."/>
            <person name="Steffenson B.J."/>
            <person name="Schwessinger B."/>
            <person name="Dodds P.N."/>
            <person name="Figueroa M."/>
        </authorList>
    </citation>
    <scope>NUCLEOTIDE SEQUENCE [LARGE SCALE GENOMIC DNA]</scope>
    <source>
        <strain evidence="2">21-0</strain>
    </source>
</reference>
<keyword evidence="3" id="KW-1185">Reference proteome</keyword>
<gene>
    <name evidence="2" type="ORF">PGT21_035014</name>
</gene>
<evidence type="ECO:0000313" key="2">
    <source>
        <dbReference type="EMBL" id="KAA1087652.1"/>
    </source>
</evidence>
<comment type="caution">
    <text evidence="2">The sequence shown here is derived from an EMBL/GenBank/DDBJ whole genome shotgun (WGS) entry which is preliminary data.</text>
</comment>
<feature type="region of interest" description="Disordered" evidence="1">
    <location>
        <begin position="1"/>
        <end position="28"/>
    </location>
</feature>
<evidence type="ECO:0000313" key="3">
    <source>
        <dbReference type="Proteomes" id="UP000324748"/>
    </source>
</evidence>
<accession>A0A5B0NGF0</accession>
<proteinExistence type="predicted"/>
<dbReference type="AlphaFoldDB" id="A0A5B0NGF0"/>